<feature type="compositionally biased region" description="Polar residues" evidence="6">
    <location>
        <begin position="258"/>
        <end position="270"/>
    </location>
</feature>
<dbReference type="Pfam" id="PF00319">
    <property type="entry name" value="SRF-TF"/>
    <property type="match status" value="1"/>
</dbReference>
<dbReference type="SMART" id="SM00432">
    <property type="entry name" value="MADS"/>
    <property type="match status" value="1"/>
</dbReference>
<keyword evidence="4" id="KW-0804">Transcription</keyword>
<comment type="caution">
    <text evidence="8">The sequence shown here is derived from an EMBL/GenBank/DDBJ whole genome shotgun (WGS) entry which is preliminary data.</text>
</comment>
<sequence length="368" mass="41913">MINIEQAKKNSNYQIKNKKTIITYKQNKIFVKIKPQAQMGRKKIQIQTINDERLRNITFNKRKAGLLKKAAELSMLCNIKVCLAFTDVYGNLINFFSPDAQVIDDFKDIQPYKRIYTFTREDYPHFFGNKKKKGELNGGDGQFEDGDNQNGEEGEEDEDEDIQAMSSQSKKLKIENKPAQNNNQTIKDENNKEQASNNKQKLKISIPESNNQIQRQMEALKQQYLSQQQQIGSNKVKEEQQQLQSQQDLQSLAESKNKQQAQNGFQKPYQMKNQDATYNLKNELDSHNSELNNFKFGLSSFQQQQGGGGFSQNQNLLDLNQFANSGLGINIPTSNTLFAQGLGSNQGNGINGFNFMNSIGDQQGSYNK</sequence>
<dbReference type="PRINTS" id="PR00404">
    <property type="entry name" value="MADSDOMAIN"/>
</dbReference>
<feature type="compositionally biased region" description="Low complexity" evidence="6">
    <location>
        <begin position="241"/>
        <end position="254"/>
    </location>
</feature>
<evidence type="ECO:0000256" key="5">
    <source>
        <dbReference type="ARBA" id="ARBA00023242"/>
    </source>
</evidence>
<dbReference type="SUPFAM" id="SSF55455">
    <property type="entry name" value="SRF-like"/>
    <property type="match status" value="1"/>
</dbReference>
<evidence type="ECO:0000256" key="3">
    <source>
        <dbReference type="ARBA" id="ARBA00023125"/>
    </source>
</evidence>
<dbReference type="InterPro" id="IPR002100">
    <property type="entry name" value="TF_MADSbox"/>
</dbReference>
<accession>A0A0V0R888</accession>
<evidence type="ECO:0000313" key="8">
    <source>
        <dbReference type="EMBL" id="KRX10711.1"/>
    </source>
</evidence>
<evidence type="ECO:0000256" key="6">
    <source>
        <dbReference type="SAM" id="MobiDB-lite"/>
    </source>
</evidence>
<feature type="region of interest" description="Disordered" evidence="6">
    <location>
        <begin position="236"/>
        <end position="270"/>
    </location>
</feature>
<keyword evidence="5" id="KW-0539">Nucleus</keyword>
<dbReference type="PANTHER" id="PTHR11945">
    <property type="entry name" value="MADS BOX PROTEIN"/>
    <property type="match status" value="1"/>
</dbReference>
<dbReference type="GO" id="GO:0000981">
    <property type="term" value="F:DNA-binding transcription factor activity, RNA polymerase II-specific"/>
    <property type="evidence" value="ECO:0007669"/>
    <property type="project" value="TreeGrafter"/>
</dbReference>
<dbReference type="AlphaFoldDB" id="A0A0V0R888"/>
<comment type="subcellular location">
    <subcellularLocation>
        <location evidence="1">Nucleus</location>
    </subcellularLocation>
</comment>
<evidence type="ECO:0000256" key="2">
    <source>
        <dbReference type="ARBA" id="ARBA00023015"/>
    </source>
</evidence>
<dbReference type="InterPro" id="IPR036879">
    <property type="entry name" value="TF_MADSbox_sf"/>
</dbReference>
<organism evidence="8 9">
    <name type="scientific">Pseudocohnilembus persalinus</name>
    <name type="common">Ciliate</name>
    <dbReference type="NCBI Taxonomy" id="266149"/>
    <lineage>
        <taxon>Eukaryota</taxon>
        <taxon>Sar</taxon>
        <taxon>Alveolata</taxon>
        <taxon>Ciliophora</taxon>
        <taxon>Intramacronucleata</taxon>
        <taxon>Oligohymenophorea</taxon>
        <taxon>Scuticociliatia</taxon>
        <taxon>Philasterida</taxon>
        <taxon>Pseudocohnilembidae</taxon>
        <taxon>Pseudocohnilembus</taxon>
    </lineage>
</organism>
<dbReference type="Proteomes" id="UP000054937">
    <property type="component" value="Unassembled WGS sequence"/>
</dbReference>
<dbReference type="OrthoDB" id="1898716at2759"/>
<feature type="compositionally biased region" description="Acidic residues" evidence="6">
    <location>
        <begin position="142"/>
        <end position="162"/>
    </location>
</feature>
<keyword evidence="3" id="KW-0238">DNA-binding</keyword>
<gene>
    <name evidence="8" type="ORF">PPERSA_08706</name>
</gene>
<evidence type="ECO:0000256" key="1">
    <source>
        <dbReference type="ARBA" id="ARBA00004123"/>
    </source>
</evidence>
<dbReference type="InParanoid" id="A0A0V0R888"/>
<proteinExistence type="predicted"/>
<dbReference type="Gene3D" id="3.40.1810.10">
    <property type="entry name" value="Transcription factor, MADS-box"/>
    <property type="match status" value="1"/>
</dbReference>
<dbReference type="GO" id="GO:0000978">
    <property type="term" value="F:RNA polymerase II cis-regulatory region sequence-specific DNA binding"/>
    <property type="evidence" value="ECO:0007669"/>
    <property type="project" value="TreeGrafter"/>
</dbReference>
<dbReference type="GO" id="GO:0005634">
    <property type="term" value="C:nucleus"/>
    <property type="evidence" value="ECO:0007669"/>
    <property type="project" value="UniProtKB-SubCell"/>
</dbReference>
<dbReference type="CDD" id="cd00120">
    <property type="entry name" value="MADS"/>
    <property type="match status" value="1"/>
</dbReference>
<evidence type="ECO:0000259" key="7">
    <source>
        <dbReference type="PROSITE" id="PS50066"/>
    </source>
</evidence>
<name>A0A0V0R888_PSEPJ</name>
<evidence type="ECO:0000313" key="9">
    <source>
        <dbReference type="Proteomes" id="UP000054937"/>
    </source>
</evidence>
<keyword evidence="2" id="KW-0805">Transcription regulation</keyword>
<feature type="domain" description="MADS-box" evidence="7">
    <location>
        <begin position="39"/>
        <end position="99"/>
    </location>
</feature>
<evidence type="ECO:0000256" key="4">
    <source>
        <dbReference type="ARBA" id="ARBA00023163"/>
    </source>
</evidence>
<protein>
    <submittedName>
        <fullName evidence="8">Transcription factor, MADS-box</fullName>
    </submittedName>
</protein>
<dbReference type="PANTHER" id="PTHR11945:SF534">
    <property type="entry name" value="MYOCYTE-SPECIFIC ENHANCER FACTOR 2"/>
    <property type="match status" value="1"/>
</dbReference>
<dbReference type="EMBL" id="LDAU01000024">
    <property type="protein sequence ID" value="KRX10711.1"/>
    <property type="molecule type" value="Genomic_DNA"/>
</dbReference>
<dbReference type="PROSITE" id="PS50066">
    <property type="entry name" value="MADS_BOX_2"/>
    <property type="match status" value="1"/>
</dbReference>
<keyword evidence="9" id="KW-1185">Reference proteome</keyword>
<feature type="region of interest" description="Disordered" evidence="6">
    <location>
        <begin position="127"/>
        <end position="205"/>
    </location>
</feature>
<reference evidence="8 9" key="1">
    <citation type="journal article" date="2015" name="Sci. Rep.">
        <title>Genome of the facultative scuticociliatosis pathogen Pseudocohnilembus persalinus provides insight into its virulence through horizontal gene transfer.</title>
        <authorList>
            <person name="Xiong J."/>
            <person name="Wang G."/>
            <person name="Cheng J."/>
            <person name="Tian M."/>
            <person name="Pan X."/>
            <person name="Warren A."/>
            <person name="Jiang C."/>
            <person name="Yuan D."/>
            <person name="Miao W."/>
        </authorList>
    </citation>
    <scope>NUCLEOTIDE SEQUENCE [LARGE SCALE GENOMIC DNA]</scope>
    <source>
        <strain evidence="8">36N120E</strain>
    </source>
</reference>
<dbReference type="GO" id="GO:0046983">
    <property type="term" value="F:protein dimerization activity"/>
    <property type="evidence" value="ECO:0007669"/>
    <property type="project" value="InterPro"/>
</dbReference>
<dbReference type="GO" id="GO:0045893">
    <property type="term" value="P:positive regulation of DNA-templated transcription"/>
    <property type="evidence" value="ECO:0007669"/>
    <property type="project" value="UniProtKB-ARBA"/>
</dbReference>